<keyword evidence="2" id="KW-0067">ATP-binding</keyword>
<dbReference type="RefSeq" id="WP_013109344.1">
    <property type="nucleotide sequence ID" value="NC_014148.1"/>
</dbReference>
<accession>D5STS8</accession>
<keyword evidence="5" id="KW-0347">Helicase</keyword>
<reference evidence="5 6" key="1">
    <citation type="journal article" date="2010" name="Stand. Genomic Sci.">
        <title>Complete genome sequence of Planctomyces limnophilus type strain (Mu 290).</title>
        <authorList>
            <person name="Labutti K."/>
            <person name="Sikorski J."/>
            <person name="Schneider S."/>
            <person name="Nolan M."/>
            <person name="Lucas S."/>
            <person name="Glavina Del Rio T."/>
            <person name="Tice H."/>
            <person name="Cheng J.F."/>
            <person name="Goodwin L."/>
            <person name="Pitluck S."/>
            <person name="Liolios K."/>
            <person name="Ivanova N."/>
            <person name="Mavromatis K."/>
            <person name="Mikhailova N."/>
            <person name="Pati A."/>
            <person name="Chen A."/>
            <person name="Palaniappan K."/>
            <person name="Land M."/>
            <person name="Hauser L."/>
            <person name="Chang Y.J."/>
            <person name="Jeffries C.D."/>
            <person name="Tindall B.J."/>
            <person name="Rohde M."/>
            <person name="Goker M."/>
            <person name="Woyke T."/>
            <person name="Bristow J."/>
            <person name="Eisen J.A."/>
            <person name="Markowitz V."/>
            <person name="Hugenholtz P."/>
            <person name="Kyrpides N.C."/>
            <person name="Klenk H.P."/>
            <person name="Lapidus A."/>
        </authorList>
    </citation>
    <scope>NUCLEOTIDE SEQUENCE [LARGE SCALE GENOMIC DNA]</scope>
    <source>
        <strain evidence="6">ATCC 43296 / DSM 3776 / IFAM 1008 / 290</strain>
    </source>
</reference>
<dbReference type="KEGG" id="plm:Plim_1076"/>
<dbReference type="EMBL" id="CP001744">
    <property type="protein sequence ID" value="ADG66913.1"/>
    <property type="molecule type" value="Genomic_DNA"/>
</dbReference>
<evidence type="ECO:0000256" key="2">
    <source>
        <dbReference type="ARBA" id="ARBA00022840"/>
    </source>
</evidence>
<sequence length="725" mass="81757">MKHHPDELLAEPIRRSLWRMGWNKLRPLQEHAITAVMQRKSDLILAARTAAGKTEAAFLPILSDVCTAPVGSVRALYIGPLKALINDQFRRLEELCEYAEIPVHRWHGDVSADKKKQLVTCPGGVLLITPESLESLLINRSTALSRIFHSLSFVVIDELHALLGNERGTQLRSQLYRLDHHAITRPRILALSATIGDLKAAAEWIRPGDQDSVEIICDEGDEKRIQFRLHAYSQILDKDSDPSDPEYVSPEDVFQELFDNYRGSKNLIFANSKSVIELTTDRLNELGRKNSTGEEFLIHHGSISKDIREETERLMQGQRPYTAICSSTLELGIDIGNVRGVGQIGPCWSVSSMLQRLGRSGRRDGETHQLRMFIIEKHPGAHSELSDRLYPDLLQGIALTELMLDRWVESPRTRPFDLSTLTQQILSVIAERGGILATSLFDQLVCDGVFSFINSQQFVTLLRGLASHDLIEQTPDGLLILGLFGERFVRHYEFYAAFISPLEYRVVSGSRVLGRLTRENVPPLGEHLILAGRRWQVVNVDHEREEVQVQSARGRKPPMFFSSGGEIAHEIRVKMREVLQSSAVPVYLDSFAVKLLNEARQVATDSGLATSDVVPLTNDVVEWFPWTGTAVMRTLQLLFEWAGVSAELRPRGLSFSIEFCEENRSSLERILRQTPFGLELAQLSHQLVRRKWDNFIPESLLQESFAADCLDLPGALRSLRTFVSN</sequence>
<dbReference type="PROSITE" id="PS51194">
    <property type="entry name" value="HELICASE_CTER"/>
    <property type="match status" value="1"/>
</dbReference>
<dbReference type="Gene3D" id="3.40.50.300">
    <property type="entry name" value="P-loop containing nucleotide triphosphate hydrolases"/>
    <property type="match status" value="2"/>
</dbReference>
<dbReference type="InterPro" id="IPR052511">
    <property type="entry name" value="ATP-dep_Helicase"/>
</dbReference>
<dbReference type="PROSITE" id="PS51192">
    <property type="entry name" value="HELICASE_ATP_BIND_1"/>
    <property type="match status" value="1"/>
</dbReference>
<dbReference type="SMART" id="SM00490">
    <property type="entry name" value="HELICc"/>
    <property type="match status" value="1"/>
</dbReference>
<dbReference type="PANTHER" id="PTHR47962">
    <property type="entry name" value="ATP-DEPENDENT HELICASE LHR-RELATED-RELATED"/>
    <property type="match status" value="1"/>
</dbReference>
<dbReference type="PANTHER" id="PTHR47962:SF5">
    <property type="entry name" value="ATP-DEPENDENT HELICASE LHR-RELATED"/>
    <property type="match status" value="1"/>
</dbReference>
<dbReference type="HOGENOM" id="CLU_002025_2_1_0"/>
<keyword evidence="5" id="KW-0378">Hydrolase</keyword>
<dbReference type="STRING" id="521674.Plim_1076"/>
<dbReference type="InterPro" id="IPR011545">
    <property type="entry name" value="DEAD/DEAH_box_helicase_dom"/>
</dbReference>
<dbReference type="InterPro" id="IPR027417">
    <property type="entry name" value="P-loop_NTPase"/>
</dbReference>
<dbReference type="SUPFAM" id="SSF52540">
    <property type="entry name" value="P-loop containing nucleoside triphosphate hydrolases"/>
    <property type="match status" value="1"/>
</dbReference>
<name>D5STS8_PLAL2</name>
<organism evidence="5 6">
    <name type="scientific">Planctopirus limnophila (strain ATCC 43296 / DSM 3776 / IFAM 1008 / Mu 290)</name>
    <name type="common">Planctomyces limnophilus</name>
    <dbReference type="NCBI Taxonomy" id="521674"/>
    <lineage>
        <taxon>Bacteria</taxon>
        <taxon>Pseudomonadati</taxon>
        <taxon>Planctomycetota</taxon>
        <taxon>Planctomycetia</taxon>
        <taxon>Planctomycetales</taxon>
        <taxon>Planctomycetaceae</taxon>
        <taxon>Planctopirus</taxon>
    </lineage>
</organism>
<proteinExistence type="predicted"/>
<dbReference type="InterPro" id="IPR001650">
    <property type="entry name" value="Helicase_C-like"/>
</dbReference>
<evidence type="ECO:0000313" key="5">
    <source>
        <dbReference type="EMBL" id="ADG66913.1"/>
    </source>
</evidence>
<dbReference type="Pfam" id="PF00270">
    <property type="entry name" value="DEAD"/>
    <property type="match status" value="1"/>
</dbReference>
<keyword evidence="6" id="KW-1185">Reference proteome</keyword>
<dbReference type="AlphaFoldDB" id="D5STS8"/>
<feature type="domain" description="Helicase ATP-binding" evidence="3">
    <location>
        <begin position="34"/>
        <end position="213"/>
    </location>
</feature>
<dbReference type="OrthoDB" id="9774462at2"/>
<dbReference type="eggNOG" id="COG1201">
    <property type="taxonomic scope" value="Bacteria"/>
</dbReference>
<feature type="domain" description="Helicase C-terminal" evidence="4">
    <location>
        <begin position="253"/>
        <end position="419"/>
    </location>
</feature>
<dbReference type="InterPro" id="IPR014001">
    <property type="entry name" value="Helicase_ATP-bd"/>
</dbReference>
<dbReference type="Proteomes" id="UP000002220">
    <property type="component" value="Chromosome"/>
</dbReference>
<keyword evidence="1" id="KW-0547">Nucleotide-binding</keyword>
<evidence type="ECO:0000259" key="3">
    <source>
        <dbReference type="PROSITE" id="PS51192"/>
    </source>
</evidence>
<evidence type="ECO:0000259" key="4">
    <source>
        <dbReference type="PROSITE" id="PS51194"/>
    </source>
</evidence>
<gene>
    <name evidence="5" type="ordered locus">Plim_1076</name>
</gene>
<dbReference type="GO" id="GO:0003677">
    <property type="term" value="F:DNA binding"/>
    <property type="evidence" value="ECO:0007669"/>
    <property type="project" value="TreeGrafter"/>
</dbReference>
<dbReference type="GO" id="GO:0004386">
    <property type="term" value="F:helicase activity"/>
    <property type="evidence" value="ECO:0007669"/>
    <property type="project" value="UniProtKB-KW"/>
</dbReference>
<evidence type="ECO:0000256" key="1">
    <source>
        <dbReference type="ARBA" id="ARBA00022741"/>
    </source>
</evidence>
<dbReference type="Pfam" id="PF00271">
    <property type="entry name" value="Helicase_C"/>
    <property type="match status" value="1"/>
</dbReference>
<dbReference type="SMART" id="SM00487">
    <property type="entry name" value="DEXDc"/>
    <property type="match status" value="1"/>
</dbReference>
<evidence type="ECO:0000313" key="6">
    <source>
        <dbReference type="Proteomes" id="UP000002220"/>
    </source>
</evidence>
<dbReference type="GO" id="GO:0016887">
    <property type="term" value="F:ATP hydrolysis activity"/>
    <property type="evidence" value="ECO:0007669"/>
    <property type="project" value="TreeGrafter"/>
</dbReference>
<protein>
    <submittedName>
        <fullName evidence="5">DEAD/DEAH box helicase domain protein</fullName>
    </submittedName>
</protein>
<dbReference type="GO" id="GO:0005524">
    <property type="term" value="F:ATP binding"/>
    <property type="evidence" value="ECO:0007669"/>
    <property type="project" value="UniProtKB-KW"/>
</dbReference>